<dbReference type="EMBL" id="JAQIIO010000003">
    <property type="protein sequence ID" value="MDA5093749.1"/>
    <property type="molecule type" value="Genomic_DNA"/>
</dbReference>
<name>A0ABT4VZQ6_9RHOB</name>
<accession>A0ABT4VZQ6</accession>
<dbReference type="PANTHER" id="PTHR43401">
    <property type="entry name" value="L-THREONINE 3-DEHYDROGENASE"/>
    <property type="match status" value="1"/>
</dbReference>
<protein>
    <submittedName>
        <fullName evidence="4">Alcohol dehydrogenase catalytic domain-containing protein</fullName>
    </submittedName>
</protein>
<dbReference type="Gene3D" id="3.90.180.10">
    <property type="entry name" value="Medium-chain alcohol dehydrogenases, catalytic domain"/>
    <property type="match status" value="1"/>
</dbReference>
<dbReference type="InterPro" id="IPR011032">
    <property type="entry name" value="GroES-like_sf"/>
</dbReference>
<keyword evidence="1" id="KW-0560">Oxidoreductase</keyword>
<dbReference type="SUPFAM" id="SSF50129">
    <property type="entry name" value="GroES-like"/>
    <property type="match status" value="1"/>
</dbReference>
<dbReference type="RefSeq" id="WP_271053463.1">
    <property type="nucleotide sequence ID" value="NZ_JAQIIO010000003.1"/>
</dbReference>
<dbReference type="InterPro" id="IPR013154">
    <property type="entry name" value="ADH-like_N"/>
</dbReference>
<dbReference type="Proteomes" id="UP001528040">
    <property type="component" value="Unassembled WGS sequence"/>
</dbReference>
<dbReference type="Gene3D" id="3.40.50.720">
    <property type="entry name" value="NAD(P)-binding Rossmann-like Domain"/>
    <property type="match status" value="1"/>
</dbReference>
<sequence>MKALVYDGVETLGYRDVPKARAGSGEHLIRIMASGICGSDMHAYLGHDNRRPAPLILGHEAAGIIEGGPKDGQRVTINPLVTCGTCPACSMGRENLCADRQIISMPPREGAFAQYVAMPESNLVIVPEDVPLTKAALAEPLAVSWHAARLALDAMHHKMDRTALVLGGGAIGLAAALALRAMGVDDVTILEPNDNRRQFLAERCGQTITDTAKTPVSIVIDAVGYAATRAMASEIAMPGGVIAHVGLGEDTDGLDVRRMTLQEITFIGTYTYTAQDFRDTAQAIFDGRLGPLDWMESRALSDGAQAFRDLRAGAVAAPKIVLDPWS</sequence>
<gene>
    <name evidence="4" type="ORF">O2N63_06570</name>
</gene>
<dbReference type="PANTHER" id="PTHR43401:SF2">
    <property type="entry name" value="L-THREONINE 3-DEHYDROGENASE"/>
    <property type="match status" value="1"/>
</dbReference>
<keyword evidence="5" id="KW-1185">Reference proteome</keyword>
<evidence type="ECO:0000313" key="5">
    <source>
        <dbReference type="Proteomes" id="UP001528040"/>
    </source>
</evidence>
<evidence type="ECO:0000259" key="3">
    <source>
        <dbReference type="Pfam" id="PF08240"/>
    </source>
</evidence>
<evidence type="ECO:0000259" key="2">
    <source>
        <dbReference type="Pfam" id="PF00107"/>
    </source>
</evidence>
<dbReference type="InterPro" id="IPR013149">
    <property type="entry name" value="ADH-like_C"/>
</dbReference>
<dbReference type="InterPro" id="IPR050129">
    <property type="entry name" value="Zn_alcohol_dh"/>
</dbReference>
<reference evidence="4 5" key="1">
    <citation type="submission" date="2023-01" db="EMBL/GenBank/DDBJ databases">
        <authorList>
            <person name="Yoon J.-W."/>
        </authorList>
    </citation>
    <scope>NUCLEOTIDE SEQUENCE [LARGE SCALE GENOMIC DNA]</scope>
    <source>
        <strain evidence="4 5">KMU-50</strain>
    </source>
</reference>
<feature type="domain" description="Alcohol dehydrogenase-like N-terminal" evidence="3">
    <location>
        <begin position="24"/>
        <end position="128"/>
    </location>
</feature>
<organism evidence="4 5">
    <name type="scientific">Aliiroseovarius salicola</name>
    <dbReference type="NCBI Taxonomy" id="3009082"/>
    <lineage>
        <taxon>Bacteria</taxon>
        <taxon>Pseudomonadati</taxon>
        <taxon>Pseudomonadota</taxon>
        <taxon>Alphaproteobacteria</taxon>
        <taxon>Rhodobacterales</taxon>
        <taxon>Paracoccaceae</taxon>
        <taxon>Aliiroseovarius</taxon>
    </lineage>
</organism>
<dbReference type="InterPro" id="IPR036291">
    <property type="entry name" value="NAD(P)-bd_dom_sf"/>
</dbReference>
<dbReference type="Pfam" id="PF08240">
    <property type="entry name" value="ADH_N"/>
    <property type="match status" value="1"/>
</dbReference>
<comment type="caution">
    <text evidence="4">The sequence shown here is derived from an EMBL/GenBank/DDBJ whole genome shotgun (WGS) entry which is preliminary data.</text>
</comment>
<evidence type="ECO:0000313" key="4">
    <source>
        <dbReference type="EMBL" id="MDA5093749.1"/>
    </source>
</evidence>
<feature type="domain" description="Alcohol dehydrogenase-like C-terminal" evidence="2">
    <location>
        <begin position="170"/>
        <end position="283"/>
    </location>
</feature>
<proteinExistence type="predicted"/>
<dbReference type="SUPFAM" id="SSF51735">
    <property type="entry name" value="NAD(P)-binding Rossmann-fold domains"/>
    <property type="match status" value="1"/>
</dbReference>
<dbReference type="Pfam" id="PF00107">
    <property type="entry name" value="ADH_zinc_N"/>
    <property type="match status" value="1"/>
</dbReference>
<evidence type="ECO:0000256" key="1">
    <source>
        <dbReference type="ARBA" id="ARBA00023002"/>
    </source>
</evidence>